<evidence type="ECO:0000313" key="6">
    <source>
        <dbReference type="Proteomes" id="UP000494163"/>
    </source>
</evidence>
<feature type="region of interest" description="Disordered" evidence="3">
    <location>
        <begin position="568"/>
        <end position="587"/>
    </location>
</feature>
<feature type="compositionally biased region" description="Acidic residues" evidence="3">
    <location>
        <begin position="307"/>
        <end position="318"/>
    </location>
</feature>
<dbReference type="InterPro" id="IPR012677">
    <property type="entry name" value="Nucleotide-bd_a/b_plait_sf"/>
</dbReference>
<dbReference type="Proteomes" id="UP000494163">
    <property type="component" value="Chromosome X"/>
</dbReference>
<feature type="domain" description="RRM" evidence="4">
    <location>
        <begin position="4"/>
        <end position="86"/>
    </location>
</feature>
<evidence type="ECO:0000256" key="3">
    <source>
        <dbReference type="SAM" id="MobiDB-lite"/>
    </source>
</evidence>
<dbReference type="GO" id="GO:0003723">
    <property type="term" value="F:RNA binding"/>
    <property type="evidence" value="ECO:0007669"/>
    <property type="project" value="UniProtKB-UniRule"/>
</dbReference>
<dbReference type="AlphaFoldDB" id="A0A0M3QZK2"/>
<dbReference type="InterPro" id="IPR035979">
    <property type="entry name" value="RBD_domain_sf"/>
</dbReference>
<feature type="compositionally biased region" description="Polar residues" evidence="3">
    <location>
        <begin position="104"/>
        <end position="124"/>
    </location>
</feature>
<sequence length="587" mass="67022">MESTRFFLADLPAHTTEQDLRQLFDDYGYVERVELKSKSNFVDADQTVAKLIAFVTLQTEDAQYCLNELNWQKLHGQKLRISLAKESFLDRLKRERDEGKQDDQTQADSEFNQNQSRLLAQSTQNKRRVFGEDEELNDDDISPELLITKKRAANSIHNGKIVIQQEHDVKPLHIIEHHSKKTAKSQLDSKAQIADMKRKESLNKMKQQHQQKKSLIQNALSSMDGGQAKRIKFSDAEEDDEPNAQQTKKQKQKQTKKNLFDEEDEDGEEEEQIVLPEYSGKKGERLVEMQSKQSLDPRFRITANFVGEEDDEGADEQQEQAAENGQDNERNWQLGILEQVIGRKIDTTLPQDTKASKNKKMLRFDPAKEDHQKLVRQKKSKDEDDKPLLSTTAVKENGAAAAAPVSQNAFYVVTDTLKESLKNRGEGFSLLDMFGSSHDETLAERESQLQKLSNEKILVNKSNKLGLGTVNPFSYDSSDSEDDETNNAKQPEAEENKAPADKKDKPNKKKPKIYMESFFIPKNDARLKEGAKFFKSSKAEVDSESYDVVKKRLKFLITKKIAKTLKNAPGKIVKKQNSAKNKNKNKK</sequence>
<evidence type="ECO:0000256" key="2">
    <source>
        <dbReference type="PROSITE-ProRule" id="PRU00176"/>
    </source>
</evidence>
<evidence type="ECO:0000256" key="1">
    <source>
        <dbReference type="ARBA" id="ARBA00022884"/>
    </source>
</evidence>
<dbReference type="OMA" id="NWQKLHG"/>
<dbReference type="OrthoDB" id="21643at2759"/>
<feature type="compositionally biased region" description="Acidic residues" evidence="3">
    <location>
        <begin position="261"/>
        <end position="272"/>
    </location>
</feature>
<dbReference type="SMR" id="A0A0M3QZK2"/>
<feature type="region of interest" description="Disordered" evidence="3">
    <location>
        <begin position="353"/>
        <end position="388"/>
    </location>
</feature>
<dbReference type="PANTHER" id="PTHR48029">
    <property type="entry name" value="NUCLEOLAR PROTEIN 8"/>
    <property type="match status" value="1"/>
</dbReference>
<feature type="region of interest" description="Disordered" evidence="3">
    <location>
        <begin position="470"/>
        <end position="515"/>
    </location>
</feature>
<keyword evidence="6" id="KW-1185">Reference proteome</keyword>
<reference evidence="5 6" key="1">
    <citation type="submission" date="2015-08" db="EMBL/GenBank/DDBJ databases">
        <title>Ancestral chromatin configuration constrains chromatin evolution on differentiating sex chromosomes in Drosophila.</title>
        <authorList>
            <person name="Zhou Q."/>
            <person name="Bachtrog D."/>
        </authorList>
    </citation>
    <scope>NUCLEOTIDE SEQUENCE [LARGE SCALE GENOMIC DNA]</scope>
    <source>
        <tissue evidence="5">Whole larvae</tissue>
    </source>
</reference>
<feature type="compositionally biased region" description="Basic and acidic residues" evidence="3">
    <location>
        <begin position="94"/>
        <end position="103"/>
    </location>
</feature>
<dbReference type="PANTHER" id="PTHR48029:SF1">
    <property type="entry name" value="NUCLEOLAR PROTEIN 8"/>
    <property type="match status" value="1"/>
</dbReference>
<feature type="region of interest" description="Disordered" evidence="3">
    <location>
        <begin position="94"/>
        <end position="135"/>
    </location>
</feature>
<dbReference type="STRING" id="30019.A0A0M3QZK2"/>
<dbReference type="Pfam" id="PF00076">
    <property type="entry name" value="RRM_1"/>
    <property type="match status" value="1"/>
</dbReference>
<dbReference type="SUPFAM" id="SSF54928">
    <property type="entry name" value="RNA-binding domain, RBD"/>
    <property type="match status" value="1"/>
</dbReference>
<keyword evidence="1 2" id="KW-0694">RNA-binding</keyword>
<feature type="compositionally biased region" description="Basic and acidic residues" evidence="3">
    <location>
        <begin position="491"/>
        <end position="504"/>
    </location>
</feature>
<evidence type="ECO:0000259" key="4">
    <source>
        <dbReference type="PROSITE" id="PS50102"/>
    </source>
</evidence>
<dbReference type="PROSITE" id="PS50102">
    <property type="entry name" value="RRM"/>
    <property type="match status" value="1"/>
</dbReference>
<dbReference type="Gene3D" id="3.30.70.330">
    <property type="match status" value="1"/>
</dbReference>
<proteinExistence type="predicted"/>
<protein>
    <submittedName>
        <fullName evidence="5">CG14230</fullName>
    </submittedName>
</protein>
<accession>A0A0M3QZK2</accession>
<evidence type="ECO:0000313" key="5">
    <source>
        <dbReference type="EMBL" id="ALC49563.1"/>
    </source>
</evidence>
<gene>
    <name evidence="5" type="ORF">Dbus_chrXg1419</name>
</gene>
<dbReference type="EMBL" id="CP012528">
    <property type="protein sequence ID" value="ALC49563.1"/>
    <property type="molecule type" value="Genomic_DNA"/>
</dbReference>
<dbReference type="InterPro" id="IPR000504">
    <property type="entry name" value="RRM_dom"/>
</dbReference>
<dbReference type="CDD" id="cd00590">
    <property type="entry name" value="RRM_SF"/>
    <property type="match status" value="1"/>
</dbReference>
<organism evidence="5 6">
    <name type="scientific">Drosophila busckii</name>
    <name type="common">Fruit fly</name>
    <dbReference type="NCBI Taxonomy" id="30019"/>
    <lineage>
        <taxon>Eukaryota</taxon>
        <taxon>Metazoa</taxon>
        <taxon>Ecdysozoa</taxon>
        <taxon>Arthropoda</taxon>
        <taxon>Hexapoda</taxon>
        <taxon>Insecta</taxon>
        <taxon>Pterygota</taxon>
        <taxon>Neoptera</taxon>
        <taxon>Endopterygota</taxon>
        <taxon>Diptera</taxon>
        <taxon>Brachycera</taxon>
        <taxon>Muscomorpha</taxon>
        <taxon>Ephydroidea</taxon>
        <taxon>Drosophilidae</taxon>
        <taxon>Drosophila</taxon>
    </lineage>
</organism>
<feature type="compositionally biased region" description="Basic and acidic residues" evidence="3">
    <location>
        <begin position="362"/>
        <end position="373"/>
    </location>
</feature>
<name>A0A0M3QZK2_DROBS</name>
<feature type="region of interest" description="Disordered" evidence="3">
    <location>
        <begin position="235"/>
        <end position="330"/>
    </location>
</feature>